<feature type="region of interest" description="Disordered" evidence="1">
    <location>
        <begin position="1"/>
        <end position="57"/>
    </location>
</feature>
<evidence type="ECO:0000313" key="3">
    <source>
        <dbReference type="EMBL" id="MBC3920389.1"/>
    </source>
</evidence>
<protein>
    <submittedName>
        <fullName evidence="3">DUF4157 domain-containing protein</fullName>
    </submittedName>
</protein>
<dbReference type="EMBL" id="JACOGF010000015">
    <property type="protein sequence ID" value="MBC3920389.1"/>
    <property type="molecule type" value="Genomic_DNA"/>
</dbReference>
<proteinExistence type="predicted"/>
<dbReference type="Proteomes" id="UP000650424">
    <property type="component" value="Unassembled WGS sequence"/>
</dbReference>
<dbReference type="InterPro" id="IPR025295">
    <property type="entry name" value="eCIS_core_dom"/>
</dbReference>
<evidence type="ECO:0000313" key="4">
    <source>
        <dbReference type="Proteomes" id="UP000650424"/>
    </source>
</evidence>
<evidence type="ECO:0000259" key="2">
    <source>
        <dbReference type="Pfam" id="PF13699"/>
    </source>
</evidence>
<feature type="compositionally biased region" description="Low complexity" evidence="1">
    <location>
        <begin position="1"/>
        <end position="16"/>
    </location>
</feature>
<keyword evidence="4" id="KW-1185">Reference proteome</keyword>
<dbReference type="Pfam" id="PF13699">
    <property type="entry name" value="eCIS_core"/>
    <property type="match status" value="1"/>
</dbReference>
<reference evidence="3 4" key="1">
    <citation type="submission" date="2020-08" db="EMBL/GenBank/DDBJ databases">
        <title>Novel species isolated from subtropical streams in China.</title>
        <authorList>
            <person name="Lu H."/>
        </authorList>
    </citation>
    <scope>NUCLEOTIDE SEQUENCE [LARGE SCALE GENOMIC DNA]</scope>
    <source>
        <strain evidence="3 4">CY18W</strain>
    </source>
</reference>
<comment type="caution">
    <text evidence="3">The sequence shown here is derived from an EMBL/GenBank/DDBJ whole genome shotgun (WGS) entry which is preliminary data.</text>
</comment>
<feature type="compositionally biased region" description="Low complexity" evidence="1">
    <location>
        <begin position="23"/>
        <end position="48"/>
    </location>
</feature>
<evidence type="ECO:0000256" key="1">
    <source>
        <dbReference type="SAM" id="MobiDB-lite"/>
    </source>
</evidence>
<organism evidence="3 4">
    <name type="scientific">Undibacterium hunanense</name>
    <dbReference type="NCBI Taxonomy" id="2762292"/>
    <lineage>
        <taxon>Bacteria</taxon>
        <taxon>Pseudomonadati</taxon>
        <taxon>Pseudomonadota</taxon>
        <taxon>Betaproteobacteria</taxon>
        <taxon>Burkholderiales</taxon>
        <taxon>Oxalobacteraceae</taxon>
        <taxon>Undibacterium</taxon>
    </lineage>
</organism>
<gene>
    <name evidence="3" type="ORF">H8L32_23195</name>
</gene>
<sequence>MDNSPQARQMQATAQRMQHHALQRQQVQPPVQRQAGHAADGHASASNNTGMPDNLKAGVENLSGMAMDDVKVHYNSAQPAAMQAHAFAQGTDIHIAPGQEQHLPHEAWHVVQQKQGRVRPTFQMKSGSSINDDVGLESEADVMGARALGAGTAVVKSEVGQDGGVAQAMMTSARPVFQLARRTGILGKNKTAIVFNSASGAADRPISEAAWEGAAKADCNDGDNIDYEWEEKGGISKIYGKFVEVIDEKKASSAIKATSLTLDSDAKKHIWDRHVPRGIFAAKEIKTAYVGHNVAIFEDMGILAFNKFMVAECAAAADYTWVNEGKSKMRGTHGNIEMICTDMDGKKFAINTCYPNNKKVSKTVLQAALAKPRFADFLTALGKY</sequence>
<feature type="domain" description="eCIS core" evidence="2">
    <location>
        <begin position="51"/>
        <end position="116"/>
    </location>
</feature>
<accession>A0ABR6ZWZ9</accession>
<name>A0ABR6ZWZ9_9BURK</name>